<evidence type="ECO:0000256" key="1">
    <source>
        <dbReference type="ARBA" id="ARBA00023224"/>
    </source>
</evidence>
<feature type="domain" description="PAS" evidence="4">
    <location>
        <begin position="43"/>
        <end position="67"/>
    </location>
</feature>
<dbReference type="InterPro" id="IPR001610">
    <property type="entry name" value="PAC"/>
</dbReference>
<dbReference type="EMBL" id="BAABWN010000002">
    <property type="protein sequence ID" value="GAA6166811.1"/>
    <property type="molecule type" value="Genomic_DNA"/>
</dbReference>
<evidence type="ECO:0000256" key="2">
    <source>
        <dbReference type="PROSITE-ProRule" id="PRU00284"/>
    </source>
</evidence>
<dbReference type="Pfam" id="PF08447">
    <property type="entry name" value="PAS_3"/>
    <property type="match status" value="1"/>
</dbReference>
<dbReference type="NCBIfam" id="TIGR00229">
    <property type="entry name" value="sensory_box"/>
    <property type="match status" value="2"/>
</dbReference>
<proteinExistence type="predicted"/>
<accession>A0ABQ0A595</accession>
<feature type="domain" description="PAS" evidence="4">
    <location>
        <begin position="145"/>
        <end position="189"/>
    </location>
</feature>
<comment type="caution">
    <text evidence="6">The sequence shown here is derived from an EMBL/GenBank/DDBJ whole genome shotgun (WGS) entry which is preliminary data.</text>
</comment>
<dbReference type="Proteomes" id="UP001465153">
    <property type="component" value="Unassembled WGS sequence"/>
</dbReference>
<dbReference type="Gene3D" id="3.30.450.20">
    <property type="entry name" value="PAS domain"/>
    <property type="match status" value="2"/>
</dbReference>
<keyword evidence="1 2" id="KW-0807">Transducer</keyword>
<dbReference type="PANTHER" id="PTHR24422:SF10">
    <property type="entry name" value="CHEMOTAXIS PROTEIN METHYLTRANSFERASE 2"/>
    <property type="match status" value="1"/>
</dbReference>
<dbReference type="Pfam" id="PF13426">
    <property type="entry name" value="PAS_9"/>
    <property type="match status" value="1"/>
</dbReference>
<dbReference type="SMART" id="SM00091">
    <property type="entry name" value="PAS"/>
    <property type="match status" value="2"/>
</dbReference>
<dbReference type="InterPro" id="IPR000700">
    <property type="entry name" value="PAS-assoc_C"/>
</dbReference>
<reference evidence="6 7" key="1">
    <citation type="submission" date="2024-04" db="EMBL/GenBank/DDBJ databases">
        <title>Draft genome sequence of Sessilibacter corallicola NBRC 116591.</title>
        <authorList>
            <person name="Miyakawa T."/>
            <person name="Kusuya Y."/>
            <person name="Miura T."/>
        </authorList>
    </citation>
    <scope>NUCLEOTIDE SEQUENCE [LARGE SCALE GENOMIC DNA]</scope>
    <source>
        <strain evidence="6 7">KU-00831-HH</strain>
    </source>
</reference>
<feature type="domain" description="Methyl-accepting transducer" evidence="3">
    <location>
        <begin position="254"/>
        <end position="436"/>
    </location>
</feature>
<dbReference type="SMART" id="SM00283">
    <property type="entry name" value="MA"/>
    <property type="match status" value="1"/>
</dbReference>
<dbReference type="InterPro" id="IPR050903">
    <property type="entry name" value="Bact_Chemotaxis_MeTrfase"/>
</dbReference>
<organism evidence="6 7">
    <name type="scientific">Sessilibacter corallicola</name>
    <dbReference type="NCBI Taxonomy" id="2904075"/>
    <lineage>
        <taxon>Bacteria</taxon>
        <taxon>Pseudomonadati</taxon>
        <taxon>Pseudomonadota</taxon>
        <taxon>Gammaproteobacteria</taxon>
        <taxon>Cellvibrionales</taxon>
        <taxon>Cellvibrionaceae</taxon>
        <taxon>Sessilibacter</taxon>
    </lineage>
</organism>
<dbReference type="SUPFAM" id="SSF55785">
    <property type="entry name" value="PYP-like sensor domain (PAS domain)"/>
    <property type="match status" value="2"/>
</dbReference>
<evidence type="ECO:0000313" key="6">
    <source>
        <dbReference type="EMBL" id="GAA6166811.1"/>
    </source>
</evidence>
<dbReference type="InterPro" id="IPR035965">
    <property type="entry name" value="PAS-like_dom_sf"/>
</dbReference>
<feature type="domain" description="PAC" evidence="5">
    <location>
        <begin position="96"/>
        <end position="148"/>
    </location>
</feature>
<dbReference type="InterPro" id="IPR004090">
    <property type="entry name" value="Chemotax_Me-accpt_rcpt"/>
</dbReference>
<dbReference type="CDD" id="cd00130">
    <property type="entry name" value="PAS"/>
    <property type="match status" value="2"/>
</dbReference>
<evidence type="ECO:0000313" key="7">
    <source>
        <dbReference type="Proteomes" id="UP001465153"/>
    </source>
</evidence>
<name>A0ABQ0A595_9GAMM</name>
<protein>
    <submittedName>
        <fullName evidence="6">PAS domain-containing methyl-accepting chemotaxis protein</fullName>
    </submittedName>
</protein>
<dbReference type="Pfam" id="PF00015">
    <property type="entry name" value="MCPsignal"/>
    <property type="match status" value="1"/>
</dbReference>
<dbReference type="PROSITE" id="PS50113">
    <property type="entry name" value="PAC"/>
    <property type="match status" value="2"/>
</dbReference>
<evidence type="ECO:0000259" key="4">
    <source>
        <dbReference type="PROSITE" id="PS50112"/>
    </source>
</evidence>
<dbReference type="CDD" id="cd11386">
    <property type="entry name" value="MCP_signal"/>
    <property type="match status" value="1"/>
</dbReference>
<evidence type="ECO:0000259" key="5">
    <source>
        <dbReference type="PROSITE" id="PS50113"/>
    </source>
</evidence>
<dbReference type="InterPro" id="IPR013655">
    <property type="entry name" value="PAS_fold_3"/>
</dbReference>
<dbReference type="InterPro" id="IPR004089">
    <property type="entry name" value="MCPsignal_dom"/>
</dbReference>
<dbReference type="PROSITE" id="PS50111">
    <property type="entry name" value="CHEMOTAXIS_TRANSDUC_2"/>
    <property type="match status" value="1"/>
</dbReference>
<dbReference type="SUPFAM" id="SSF58104">
    <property type="entry name" value="Methyl-accepting chemotaxis protein (MCP) signaling domain"/>
    <property type="match status" value="1"/>
</dbReference>
<dbReference type="Gene3D" id="1.10.287.950">
    <property type="entry name" value="Methyl-accepting chemotaxis protein"/>
    <property type="match status" value="1"/>
</dbReference>
<dbReference type="InterPro" id="IPR000014">
    <property type="entry name" value="PAS"/>
</dbReference>
<dbReference type="SMART" id="SM00086">
    <property type="entry name" value="PAC"/>
    <property type="match status" value="2"/>
</dbReference>
<dbReference type="PROSITE" id="PS50112">
    <property type="entry name" value="PAS"/>
    <property type="match status" value="2"/>
</dbReference>
<sequence length="436" mass="48176">MFGFFGNNHKEETESADLENLRDSQSLIQSFKDNLPYIEFTPNGEILFANPLFCSAMGYSADEIIGKHHRMFCSVEFSSSPAYSQFWSDLAAGNSNHGTFSCVKRDGSTIWIDATYTPVRDANGRIYKVCKVASDVTELKLKVDEQEALTEALKRSLAVIEFTPEGNIINANDNFLNTTGYSLSEVVGKHHRMFCKDDFYQNEPNFWTKLGNGEFRSGLFERINKHGDTIWLEATYNPVLDSDTKKVVKVVKFASDITSRVSQSEQVLEVSKLAEETSFQTVSIADQGRQTLEQATVISRTIETSVESANQVTQELSDQSQKITQIVTTIASIADQTNLLALNAAIEAARAGEYGRGFAVVADEVRSLAANTSNATSEIEEIVKLNSQLTGDSERKMAEISKNVESCNQKLIETQGLIEEISQAANNVAETVGRLG</sequence>
<dbReference type="PRINTS" id="PR00260">
    <property type="entry name" value="CHEMTRNSDUCR"/>
</dbReference>
<keyword evidence="7" id="KW-1185">Reference proteome</keyword>
<gene>
    <name evidence="6" type="ORF">NBRC116591_06210</name>
</gene>
<feature type="domain" description="PAC" evidence="5">
    <location>
        <begin position="216"/>
        <end position="269"/>
    </location>
</feature>
<evidence type="ECO:0000259" key="3">
    <source>
        <dbReference type="PROSITE" id="PS50111"/>
    </source>
</evidence>
<dbReference type="PANTHER" id="PTHR24422">
    <property type="entry name" value="CHEMOTAXIS PROTEIN METHYLTRANSFERASE"/>
    <property type="match status" value="1"/>
</dbReference>